<evidence type="ECO:0000256" key="10">
    <source>
        <dbReference type="ARBA" id="ARBA00060827"/>
    </source>
</evidence>
<dbReference type="OMA" id="QINIDYT"/>
<dbReference type="InterPro" id="IPR008271">
    <property type="entry name" value="Ser/Thr_kinase_AS"/>
</dbReference>
<evidence type="ECO:0000256" key="8">
    <source>
        <dbReference type="ARBA" id="ARBA00047899"/>
    </source>
</evidence>
<dbReference type="GO" id="GO:0043065">
    <property type="term" value="P:positive regulation of apoptotic process"/>
    <property type="evidence" value="ECO:0007669"/>
    <property type="project" value="TreeGrafter"/>
</dbReference>
<dbReference type="GO" id="GO:0005524">
    <property type="term" value="F:ATP binding"/>
    <property type="evidence" value="ECO:0007669"/>
    <property type="project" value="UniProtKB-KW"/>
</dbReference>
<dbReference type="EMBL" id="JH432085">
    <property type="status" value="NOT_ANNOTATED_CDS"/>
    <property type="molecule type" value="Genomic_DNA"/>
</dbReference>
<dbReference type="FunFam" id="3.30.200.20:FF:000175">
    <property type="entry name" value="Serine/threonine-protein kinase 17B"/>
    <property type="match status" value="1"/>
</dbReference>
<keyword evidence="3" id="KW-0597">Phosphoprotein</keyword>
<dbReference type="AlphaFoldDB" id="T1JCX8"/>
<evidence type="ECO:0000256" key="2">
    <source>
        <dbReference type="ARBA" id="ARBA00022527"/>
    </source>
</evidence>
<dbReference type="GO" id="GO:0004674">
    <property type="term" value="F:protein serine/threonine kinase activity"/>
    <property type="evidence" value="ECO:0007669"/>
    <property type="project" value="UniProtKB-KW"/>
</dbReference>
<evidence type="ECO:0000256" key="5">
    <source>
        <dbReference type="ARBA" id="ARBA00022741"/>
    </source>
</evidence>
<reference evidence="12" key="2">
    <citation type="submission" date="2015-02" db="UniProtKB">
        <authorList>
            <consortium name="EnsemblMetazoa"/>
        </authorList>
    </citation>
    <scope>IDENTIFICATION</scope>
</reference>
<evidence type="ECO:0000256" key="6">
    <source>
        <dbReference type="ARBA" id="ARBA00022777"/>
    </source>
</evidence>
<dbReference type="InterPro" id="IPR000719">
    <property type="entry name" value="Prot_kinase_dom"/>
</dbReference>
<evidence type="ECO:0000313" key="12">
    <source>
        <dbReference type="EnsemblMetazoa" id="SMAR011649-PA"/>
    </source>
</evidence>
<dbReference type="PANTHER" id="PTHR24342:SF12">
    <property type="entry name" value="DEATH-ASSOCIATED PROTEIN KINASE RELATED"/>
    <property type="match status" value="1"/>
</dbReference>
<keyword evidence="2" id="KW-0723">Serine/threonine-protein kinase</keyword>
<feature type="domain" description="Protein kinase" evidence="11">
    <location>
        <begin position="29"/>
        <end position="287"/>
    </location>
</feature>
<evidence type="ECO:0000256" key="4">
    <source>
        <dbReference type="ARBA" id="ARBA00022679"/>
    </source>
</evidence>
<name>T1JCX8_STRMM</name>
<keyword evidence="13" id="KW-1185">Reference proteome</keyword>
<dbReference type="PhylomeDB" id="T1JCX8"/>
<evidence type="ECO:0000256" key="1">
    <source>
        <dbReference type="ARBA" id="ARBA00012513"/>
    </source>
</evidence>
<evidence type="ECO:0000256" key="9">
    <source>
        <dbReference type="ARBA" id="ARBA00048679"/>
    </source>
</evidence>
<dbReference type="Proteomes" id="UP000014500">
    <property type="component" value="Unassembled WGS sequence"/>
</dbReference>
<dbReference type="STRING" id="126957.T1JCX8"/>
<dbReference type="FunFam" id="1.10.510.10:FF:002960">
    <property type="match status" value="1"/>
</dbReference>
<dbReference type="EC" id="2.7.11.1" evidence="1"/>
<dbReference type="GO" id="GO:0035556">
    <property type="term" value="P:intracellular signal transduction"/>
    <property type="evidence" value="ECO:0007669"/>
    <property type="project" value="TreeGrafter"/>
</dbReference>
<dbReference type="HOGENOM" id="CLU_000288_63_0_1"/>
<dbReference type="GO" id="GO:0005634">
    <property type="term" value="C:nucleus"/>
    <property type="evidence" value="ECO:0007669"/>
    <property type="project" value="TreeGrafter"/>
</dbReference>
<sequence>MNNNVRGFLDIDDRVNGLIRSESITDSYNVEQRPFARGKFATVRRCRHKKTNVDYAAKFIRKRRRAMDVRHEALHEIGILELSRGCARIVHLHEVFETSSEFVLVLELASGGELQRLIDEDEVLAEKDVVRLMRQILDGLIFLHDRHIAHLDLKPQNLLLTSAFPQGDVKLCDFGISRLIQNGLDIREIVGTPDYVAPEVLSYEPITLATDMWSVGVLVYVFVSGHSPFAGDTKQETFCNISRVNFDFPDDLFRDVSGLARDFMQKLLIKDPRQRMTARDCLTHPWLESYPPPQPFASKSPCLTFRTQKRTNDESRHRELPKCLGFNENLLVGEGVVC</sequence>
<comment type="catalytic activity">
    <reaction evidence="9">
        <text>L-seryl-[protein] + ATP = O-phospho-L-seryl-[protein] + ADP + H(+)</text>
        <dbReference type="Rhea" id="RHEA:17989"/>
        <dbReference type="Rhea" id="RHEA-COMP:9863"/>
        <dbReference type="Rhea" id="RHEA-COMP:11604"/>
        <dbReference type="ChEBI" id="CHEBI:15378"/>
        <dbReference type="ChEBI" id="CHEBI:29999"/>
        <dbReference type="ChEBI" id="CHEBI:30616"/>
        <dbReference type="ChEBI" id="CHEBI:83421"/>
        <dbReference type="ChEBI" id="CHEBI:456216"/>
        <dbReference type="EC" id="2.7.11.1"/>
    </reaction>
</comment>
<dbReference type="InterPro" id="IPR011009">
    <property type="entry name" value="Kinase-like_dom_sf"/>
</dbReference>
<dbReference type="EnsemblMetazoa" id="SMAR011649-RA">
    <property type="protein sequence ID" value="SMAR011649-PA"/>
    <property type="gene ID" value="SMAR011649"/>
</dbReference>
<dbReference type="Pfam" id="PF00069">
    <property type="entry name" value="Pkinase"/>
    <property type="match status" value="1"/>
</dbReference>
<dbReference type="Gene3D" id="1.10.510.10">
    <property type="entry name" value="Transferase(Phosphotransferase) domain 1"/>
    <property type="match status" value="1"/>
</dbReference>
<evidence type="ECO:0000256" key="7">
    <source>
        <dbReference type="ARBA" id="ARBA00022840"/>
    </source>
</evidence>
<dbReference type="SMART" id="SM00220">
    <property type="entry name" value="S_TKc"/>
    <property type="match status" value="1"/>
</dbReference>
<dbReference type="Gene3D" id="3.30.200.20">
    <property type="entry name" value="Phosphorylase Kinase, domain 1"/>
    <property type="match status" value="1"/>
</dbReference>
<accession>T1JCX8</accession>
<comment type="similarity">
    <text evidence="10">Belongs to the protein kinase superfamily. CAMK Ser/Thr protein kinase family. DAP kinase subfamily.</text>
</comment>
<keyword evidence="6" id="KW-0418">Kinase</keyword>
<dbReference type="PROSITE" id="PS00108">
    <property type="entry name" value="PROTEIN_KINASE_ST"/>
    <property type="match status" value="1"/>
</dbReference>
<evidence type="ECO:0000256" key="3">
    <source>
        <dbReference type="ARBA" id="ARBA00022553"/>
    </source>
</evidence>
<dbReference type="SUPFAM" id="SSF56112">
    <property type="entry name" value="Protein kinase-like (PK-like)"/>
    <property type="match status" value="1"/>
</dbReference>
<evidence type="ECO:0000313" key="13">
    <source>
        <dbReference type="Proteomes" id="UP000014500"/>
    </source>
</evidence>
<keyword evidence="4" id="KW-0808">Transferase</keyword>
<comment type="catalytic activity">
    <reaction evidence="8">
        <text>L-threonyl-[protein] + ATP = O-phospho-L-threonyl-[protein] + ADP + H(+)</text>
        <dbReference type="Rhea" id="RHEA:46608"/>
        <dbReference type="Rhea" id="RHEA-COMP:11060"/>
        <dbReference type="Rhea" id="RHEA-COMP:11605"/>
        <dbReference type="ChEBI" id="CHEBI:15378"/>
        <dbReference type="ChEBI" id="CHEBI:30013"/>
        <dbReference type="ChEBI" id="CHEBI:30616"/>
        <dbReference type="ChEBI" id="CHEBI:61977"/>
        <dbReference type="ChEBI" id="CHEBI:456216"/>
        <dbReference type="EC" id="2.7.11.1"/>
    </reaction>
</comment>
<proteinExistence type="inferred from homology"/>
<dbReference type="PROSITE" id="PS50011">
    <property type="entry name" value="PROTEIN_KINASE_DOM"/>
    <property type="match status" value="1"/>
</dbReference>
<dbReference type="PANTHER" id="PTHR24342">
    <property type="entry name" value="SERINE/THREONINE-PROTEIN KINASE 17"/>
    <property type="match status" value="1"/>
</dbReference>
<protein>
    <recommendedName>
        <fullName evidence="1">non-specific serine/threonine protein kinase</fullName>
        <ecNumber evidence="1">2.7.11.1</ecNumber>
    </recommendedName>
</protein>
<dbReference type="eggNOG" id="KOG0032">
    <property type="taxonomic scope" value="Eukaryota"/>
</dbReference>
<organism evidence="12 13">
    <name type="scientific">Strigamia maritima</name>
    <name type="common">European centipede</name>
    <name type="synonym">Geophilus maritimus</name>
    <dbReference type="NCBI Taxonomy" id="126957"/>
    <lineage>
        <taxon>Eukaryota</taxon>
        <taxon>Metazoa</taxon>
        <taxon>Ecdysozoa</taxon>
        <taxon>Arthropoda</taxon>
        <taxon>Myriapoda</taxon>
        <taxon>Chilopoda</taxon>
        <taxon>Pleurostigmophora</taxon>
        <taxon>Geophilomorpha</taxon>
        <taxon>Linotaeniidae</taxon>
        <taxon>Strigamia</taxon>
    </lineage>
</organism>
<evidence type="ECO:0000259" key="11">
    <source>
        <dbReference type="PROSITE" id="PS50011"/>
    </source>
</evidence>
<keyword evidence="5" id="KW-0547">Nucleotide-binding</keyword>
<keyword evidence="7" id="KW-0067">ATP-binding</keyword>
<reference evidence="13" key="1">
    <citation type="submission" date="2011-05" db="EMBL/GenBank/DDBJ databases">
        <authorList>
            <person name="Richards S.R."/>
            <person name="Qu J."/>
            <person name="Jiang H."/>
            <person name="Jhangiani S.N."/>
            <person name="Agravi P."/>
            <person name="Goodspeed R."/>
            <person name="Gross S."/>
            <person name="Mandapat C."/>
            <person name="Jackson L."/>
            <person name="Mathew T."/>
            <person name="Pu L."/>
            <person name="Thornton R."/>
            <person name="Saada N."/>
            <person name="Wilczek-Boney K.B."/>
            <person name="Lee S."/>
            <person name="Kovar C."/>
            <person name="Wu Y."/>
            <person name="Scherer S.E."/>
            <person name="Worley K.C."/>
            <person name="Muzny D.M."/>
            <person name="Gibbs R."/>
        </authorList>
    </citation>
    <scope>NUCLEOTIDE SEQUENCE</scope>
    <source>
        <strain evidence="13">Brora</strain>
    </source>
</reference>